<dbReference type="GO" id="GO:0008270">
    <property type="term" value="F:zinc ion binding"/>
    <property type="evidence" value="ECO:0007669"/>
    <property type="project" value="UniProtKB-KW"/>
</dbReference>
<evidence type="ECO:0000256" key="9">
    <source>
        <dbReference type="ARBA" id="ARBA00022801"/>
    </source>
</evidence>
<evidence type="ECO:0000313" key="19">
    <source>
        <dbReference type="EMBL" id="GEU54256.1"/>
    </source>
</evidence>
<dbReference type="GO" id="GO:0003677">
    <property type="term" value="F:DNA binding"/>
    <property type="evidence" value="ECO:0007669"/>
    <property type="project" value="UniProtKB-KW"/>
</dbReference>
<evidence type="ECO:0000256" key="3">
    <source>
        <dbReference type="ARBA" id="ARBA00022679"/>
    </source>
</evidence>
<dbReference type="Gene3D" id="4.10.60.10">
    <property type="entry name" value="Zinc finger, CCHC-type"/>
    <property type="match status" value="1"/>
</dbReference>
<dbReference type="SMART" id="SM00343">
    <property type="entry name" value="ZnF_C2HC"/>
    <property type="match status" value="2"/>
</dbReference>
<keyword evidence="8" id="KW-0255">Endonuclease</keyword>
<dbReference type="GO" id="GO:0004519">
    <property type="term" value="F:endonuclease activity"/>
    <property type="evidence" value="ECO:0007669"/>
    <property type="project" value="UniProtKB-KW"/>
</dbReference>
<dbReference type="GO" id="GO:0004190">
    <property type="term" value="F:aspartic-type endopeptidase activity"/>
    <property type="evidence" value="ECO:0007669"/>
    <property type="project" value="UniProtKB-KW"/>
</dbReference>
<dbReference type="Pfam" id="PF17917">
    <property type="entry name" value="RT_RNaseH"/>
    <property type="match status" value="1"/>
</dbReference>
<evidence type="ECO:0000256" key="11">
    <source>
        <dbReference type="ARBA" id="ARBA00022908"/>
    </source>
</evidence>
<dbReference type="SUPFAM" id="SSF57756">
    <property type="entry name" value="Retrovirus zinc finger-like domains"/>
    <property type="match status" value="1"/>
</dbReference>
<keyword evidence="9" id="KW-0378">Hydrolase</keyword>
<evidence type="ECO:0000256" key="13">
    <source>
        <dbReference type="ARBA" id="ARBA00022932"/>
    </source>
</evidence>
<protein>
    <recommendedName>
        <fullName evidence="1">RNA-directed DNA polymerase</fullName>
        <ecNumber evidence="1">2.7.7.49</ecNumber>
    </recommendedName>
</protein>
<reference evidence="19" key="1">
    <citation type="journal article" date="2019" name="Sci. Rep.">
        <title>Draft genome of Tanacetum cinerariifolium, the natural source of mosquito coil.</title>
        <authorList>
            <person name="Yamashiro T."/>
            <person name="Shiraishi A."/>
            <person name="Satake H."/>
            <person name="Nakayama K."/>
        </authorList>
    </citation>
    <scope>NUCLEOTIDE SEQUENCE</scope>
</reference>
<evidence type="ECO:0000259" key="18">
    <source>
        <dbReference type="PROSITE" id="PS50158"/>
    </source>
</evidence>
<evidence type="ECO:0000256" key="4">
    <source>
        <dbReference type="ARBA" id="ARBA00022695"/>
    </source>
</evidence>
<dbReference type="EC" id="2.7.7.49" evidence="1"/>
<dbReference type="InterPro" id="IPR056924">
    <property type="entry name" value="SH3_Tf2-1"/>
</dbReference>
<dbReference type="Gene3D" id="1.10.340.70">
    <property type="match status" value="1"/>
</dbReference>
<keyword evidence="4" id="KW-0548">Nucleotidyltransferase</keyword>
<dbReference type="PANTHER" id="PTHR37984">
    <property type="entry name" value="PROTEIN CBG26694"/>
    <property type="match status" value="1"/>
</dbReference>
<feature type="domain" description="CCHC-type" evidence="18">
    <location>
        <begin position="301"/>
        <end position="316"/>
    </location>
</feature>
<evidence type="ECO:0000256" key="16">
    <source>
        <dbReference type="PROSITE-ProRule" id="PRU00047"/>
    </source>
</evidence>
<evidence type="ECO:0000256" key="8">
    <source>
        <dbReference type="ARBA" id="ARBA00022759"/>
    </source>
</evidence>
<keyword evidence="13" id="KW-0239">DNA-directed DNA polymerase</keyword>
<dbReference type="GO" id="GO:0006508">
    <property type="term" value="P:proteolysis"/>
    <property type="evidence" value="ECO:0007669"/>
    <property type="project" value="UniProtKB-KW"/>
</dbReference>
<keyword evidence="7" id="KW-0064">Aspartyl protease</keyword>
<dbReference type="InterPro" id="IPR041373">
    <property type="entry name" value="RT_RNaseH"/>
</dbReference>
<dbReference type="SUPFAM" id="SSF56672">
    <property type="entry name" value="DNA/RNA polymerases"/>
    <property type="match status" value="1"/>
</dbReference>
<keyword evidence="3" id="KW-0808">Transferase</keyword>
<keyword evidence="16" id="KW-0862">Zinc</keyword>
<dbReference type="GO" id="GO:0003887">
    <property type="term" value="F:DNA-directed DNA polymerase activity"/>
    <property type="evidence" value="ECO:0007669"/>
    <property type="project" value="UniProtKB-KW"/>
</dbReference>
<dbReference type="GO" id="GO:0006310">
    <property type="term" value="P:DNA recombination"/>
    <property type="evidence" value="ECO:0007669"/>
    <property type="project" value="UniProtKB-KW"/>
</dbReference>
<evidence type="ECO:0000256" key="1">
    <source>
        <dbReference type="ARBA" id="ARBA00012493"/>
    </source>
</evidence>
<dbReference type="Pfam" id="PF17921">
    <property type="entry name" value="Integrase_H2C2"/>
    <property type="match status" value="1"/>
</dbReference>
<evidence type="ECO:0000256" key="17">
    <source>
        <dbReference type="SAM" id="MobiDB-lite"/>
    </source>
</evidence>
<evidence type="ECO:0000256" key="15">
    <source>
        <dbReference type="ARBA" id="ARBA00023172"/>
    </source>
</evidence>
<evidence type="ECO:0000256" key="2">
    <source>
        <dbReference type="ARBA" id="ARBA00022670"/>
    </source>
</evidence>
<evidence type="ECO:0000256" key="14">
    <source>
        <dbReference type="ARBA" id="ARBA00023125"/>
    </source>
</evidence>
<evidence type="ECO:0000256" key="12">
    <source>
        <dbReference type="ARBA" id="ARBA00022918"/>
    </source>
</evidence>
<dbReference type="CDD" id="cd09274">
    <property type="entry name" value="RNase_HI_RT_Ty3"/>
    <property type="match status" value="1"/>
</dbReference>
<name>A0A6L2KYF4_TANCI</name>
<keyword evidence="14" id="KW-0238">DNA-binding</keyword>
<dbReference type="AlphaFoldDB" id="A0A6L2KYF4"/>
<dbReference type="SUPFAM" id="SSF53098">
    <property type="entry name" value="Ribonuclease H-like"/>
    <property type="match status" value="1"/>
</dbReference>
<feature type="compositionally biased region" description="Gly residues" evidence="17">
    <location>
        <begin position="18"/>
        <end position="37"/>
    </location>
</feature>
<comment type="caution">
    <text evidence="19">The sequence shown here is derived from an EMBL/GenBank/DDBJ whole genome shotgun (WGS) entry which is preliminary data.</text>
</comment>
<evidence type="ECO:0000256" key="5">
    <source>
        <dbReference type="ARBA" id="ARBA00022722"/>
    </source>
</evidence>
<organism evidence="19">
    <name type="scientific">Tanacetum cinerariifolium</name>
    <name type="common">Dalmatian daisy</name>
    <name type="synonym">Chrysanthemum cinerariifolium</name>
    <dbReference type="NCBI Taxonomy" id="118510"/>
    <lineage>
        <taxon>Eukaryota</taxon>
        <taxon>Viridiplantae</taxon>
        <taxon>Streptophyta</taxon>
        <taxon>Embryophyta</taxon>
        <taxon>Tracheophyta</taxon>
        <taxon>Spermatophyta</taxon>
        <taxon>Magnoliopsida</taxon>
        <taxon>eudicotyledons</taxon>
        <taxon>Gunneridae</taxon>
        <taxon>Pentapetalae</taxon>
        <taxon>asterids</taxon>
        <taxon>campanulids</taxon>
        <taxon>Asterales</taxon>
        <taxon>Asteraceae</taxon>
        <taxon>Asteroideae</taxon>
        <taxon>Anthemideae</taxon>
        <taxon>Anthemidinae</taxon>
        <taxon>Tanacetum</taxon>
    </lineage>
</organism>
<dbReference type="InterPro" id="IPR043128">
    <property type="entry name" value="Rev_trsase/Diguanyl_cyclase"/>
</dbReference>
<dbReference type="InterPro" id="IPR036397">
    <property type="entry name" value="RNaseH_sf"/>
</dbReference>
<dbReference type="InterPro" id="IPR050951">
    <property type="entry name" value="Retrovirus_Pol_polyprotein"/>
</dbReference>
<proteinExistence type="predicted"/>
<feature type="region of interest" description="Disordered" evidence="17">
    <location>
        <begin position="14"/>
        <end position="45"/>
    </location>
</feature>
<dbReference type="InterPro" id="IPR021109">
    <property type="entry name" value="Peptidase_aspartic_dom_sf"/>
</dbReference>
<evidence type="ECO:0000256" key="7">
    <source>
        <dbReference type="ARBA" id="ARBA00022750"/>
    </source>
</evidence>
<dbReference type="Gene3D" id="3.30.420.10">
    <property type="entry name" value="Ribonuclease H-like superfamily/Ribonuclease H"/>
    <property type="match status" value="1"/>
</dbReference>
<dbReference type="PANTHER" id="PTHR37984:SF5">
    <property type="entry name" value="PROTEIN NYNRIN-LIKE"/>
    <property type="match status" value="1"/>
</dbReference>
<gene>
    <name evidence="19" type="ORF">Tci_026234</name>
</gene>
<keyword evidence="5" id="KW-0540">Nuclease</keyword>
<dbReference type="EMBL" id="BKCJ010003304">
    <property type="protein sequence ID" value="GEU54256.1"/>
    <property type="molecule type" value="Genomic_DNA"/>
</dbReference>
<keyword evidence="12" id="KW-0695">RNA-directed DNA polymerase</keyword>
<dbReference type="GO" id="GO:0003964">
    <property type="term" value="F:RNA-directed DNA polymerase activity"/>
    <property type="evidence" value="ECO:0007669"/>
    <property type="project" value="UniProtKB-KW"/>
</dbReference>
<dbReference type="Pfam" id="PF24626">
    <property type="entry name" value="SH3_Tf2-1"/>
    <property type="match status" value="1"/>
</dbReference>
<evidence type="ECO:0000256" key="10">
    <source>
        <dbReference type="ARBA" id="ARBA00022842"/>
    </source>
</evidence>
<dbReference type="InterPro" id="IPR041588">
    <property type="entry name" value="Integrase_H2C2"/>
</dbReference>
<sequence length="1028" mass="119065">MTEALKAHEVNRNLGLENGNGNGGNGGNGNGNGGNGNGDRRGDRPAARECTYQDFIKCQPLNFKGIKGVVGLIRWCEKIETVFHISNYPERYQVKYATCTLLDNALTWWNSHKRTIRTDATYALSWRELMKLMTEVFQELTMMCTKMVLEEEDRVEKFIRSLPANIQGNVIVAKPTRLQDAVRIANNLIDKKLKGYAVKNIRNKRRFDTNHRDNYGQQPPVKRQNTRCKNVAKSYTAGNNEKRDYEGALPYCNRCKLHHEVQCIVRCHNCRRIGHMTMDYRSVMVVTTQGTPGPNQKVVTCFECGAQGHYWKNCPKVKNQNRRNKAKVLDVRGKAYVLGGGDVNPGSNTVTGTFLHNDHHAYTLFDSGVDRSFISNTFSTLLDITPSTLDVSYAVELADERTSETSTVLRGCTFGLLGHPFNIDLMPIDLGSFDVIIGMDWLAKNHAVIVCDEKIVRIPYGNEILIVQGDKSDEKKSLLSIISCVKAISTRRKINLRSSYHQLRVRDEDIPKTAFRTCYSYYEFQVMPFRLTNASAVFMDLMNQVCKPYLDKFVIVFIDYILIYTKTKEEHDAYLRLILELLKKEELYTKFLKCDFWLQRRSVVQKEKVIAYASRQLKIHEKNDTTHDLELGVVVFALKMWRHYLYGTKCVVFTDQKSLQHILDQKELNMRQRRWLELLSDYDCELRYHPGKANVVADALSRKSRPKAEDLCGMIKNLEPRVVRMLCLKNRSWIPCFCNSRALIMHESHKLKYSIHLGSDKMYQDLKKLYWWPNMKAEIAMYVAKCMIYAKVKVEYQKPSSLLTASGKDTIWVIVDRLTKSAYFLPMNENDLMEKLTRQYLKEVVSRYGVSVRLSQIATEGWDRHLPPIEFSYNNSYHTSIKATPFEALYGRKCQSPKSYAHKRCKPLEFQVGDKVMLKVSPWKGVIHFSKRGKLNHRYIRPFKILAKVGMVAYRLELPEQLSRIHITFHVYNLKKSLSDEPLAIPLDEIHVDDKLNFMEEPIEVMDREVKRLKQSRIPIVKVRWNSR</sequence>
<evidence type="ECO:0000256" key="6">
    <source>
        <dbReference type="ARBA" id="ARBA00022723"/>
    </source>
</evidence>
<keyword evidence="11" id="KW-0229">DNA integration</keyword>
<dbReference type="InterPro" id="IPR012337">
    <property type="entry name" value="RNaseH-like_sf"/>
</dbReference>
<dbReference type="CDD" id="cd01647">
    <property type="entry name" value="RT_LTR"/>
    <property type="match status" value="1"/>
</dbReference>
<dbReference type="InterPro" id="IPR001878">
    <property type="entry name" value="Znf_CCHC"/>
</dbReference>
<dbReference type="Gene3D" id="3.30.70.270">
    <property type="match status" value="1"/>
</dbReference>
<keyword evidence="15" id="KW-0233">DNA recombination</keyword>
<accession>A0A6L2KYF4</accession>
<dbReference type="SUPFAM" id="SSF50630">
    <property type="entry name" value="Acid proteases"/>
    <property type="match status" value="1"/>
</dbReference>
<dbReference type="Gene3D" id="3.10.10.10">
    <property type="entry name" value="HIV Type 1 Reverse Transcriptase, subunit A, domain 1"/>
    <property type="match status" value="1"/>
</dbReference>
<keyword evidence="2" id="KW-0645">Protease</keyword>
<dbReference type="GO" id="GO:0015074">
    <property type="term" value="P:DNA integration"/>
    <property type="evidence" value="ECO:0007669"/>
    <property type="project" value="UniProtKB-KW"/>
</dbReference>
<keyword evidence="10" id="KW-0460">Magnesium</keyword>
<dbReference type="InterPro" id="IPR036875">
    <property type="entry name" value="Znf_CCHC_sf"/>
</dbReference>
<dbReference type="InterPro" id="IPR043502">
    <property type="entry name" value="DNA/RNA_pol_sf"/>
</dbReference>
<keyword evidence="6" id="KW-0479">Metal-binding</keyword>
<dbReference type="CDD" id="cd00303">
    <property type="entry name" value="retropepsin_like"/>
    <property type="match status" value="1"/>
</dbReference>
<dbReference type="PROSITE" id="PS50158">
    <property type="entry name" value="ZF_CCHC"/>
    <property type="match status" value="1"/>
</dbReference>
<dbReference type="Gene3D" id="2.40.70.10">
    <property type="entry name" value="Acid Proteases"/>
    <property type="match status" value="1"/>
</dbReference>
<keyword evidence="16" id="KW-0863">Zinc-finger</keyword>
<dbReference type="Pfam" id="PF08284">
    <property type="entry name" value="RVP_2"/>
    <property type="match status" value="1"/>
</dbReference>